<evidence type="ECO:0000313" key="4">
    <source>
        <dbReference type="Proteomes" id="UP000321464"/>
    </source>
</evidence>
<evidence type="ECO:0000256" key="2">
    <source>
        <dbReference type="SAM" id="SignalP"/>
    </source>
</evidence>
<feature type="compositionally biased region" description="Basic residues" evidence="1">
    <location>
        <begin position="188"/>
        <end position="200"/>
    </location>
</feature>
<feature type="signal peptide" evidence="2">
    <location>
        <begin position="1"/>
        <end position="21"/>
    </location>
</feature>
<evidence type="ECO:0000313" key="3">
    <source>
        <dbReference type="EMBL" id="GEN98252.1"/>
    </source>
</evidence>
<protein>
    <submittedName>
        <fullName evidence="3">Uncharacterized protein</fullName>
    </submittedName>
</protein>
<proteinExistence type="predicted"/>
<dbReference type="RefSeq" id="WP_174811972.1">
    <property type="nucleotide sequence ID" value="NZ_BJYR01000001.1"/>
</dbReference>
<comment type="caution">
    <text evidence="3">The sequence shown here is derived from an EMBL/GenBank/DDBJ whole genome shotgun (WGS) entry which is preliminary data.</text>
</comment>
<evidence type="ECO:0000256" key="1">
    <source>
        <dbReference type="SAM" id="MobiDB-lite"/>
    </source>
</evidence>
<dbReference type="AlphaFoldDB" id="A0A512AF27"/>
<reference evidence="3 4" key="1">
    <citation type="submission" date="2019-07" db="EMBL/GenBank/DDBJ databases">
        <title>Whole genome shotgun sequence of Novosphingobium sediminis NBRC 106119.</title>
        <authorList>
            <person name="Hosoyama A."/>
            <person name="Uohara A."/>
            <person name="Ohji S."/>
            <person name="Ichikawa N."/>
        </authorList>
    </citation>
    <scope>NUCLEOTIDE SEQUENCE [LARGE SCALE GENOMIC DNA]</scope>
    <source>
        <strain evidence="3 4">NBRC 106119</strain>
    </source>
</reference>
<feature type="region of interest" description="Disordered" evidence="1">
    <location>
        <begin position="174"/>
        <end position="200"/>
    </location>
</feature>
<sequence length="200" mass="20902">MNHSHLAIALLVVAAAAPLAAQTVVAPPNVTAGDVATAPLDTLNVRKDEIPPILIAAREDTYTVKGMRSCRAIGTEIVQLDAVLGPDIDVATDKTRDEKRGNAVGNVAKSVINGFIPFGGVIKEVTGAASKERQWQVALYAGASRRAFLKGYGQARGCRYPARAATAAQAAALQSAGANETAAAPPPPKKKRSGKRRSRR</sequence>
<dbReference type="EMBL" id="BJYR01000001">
    <property type="protein sequence ID" value="GEN98252.1"/>
    <property type="molecule type" value="Genomic_DNA"/>
</dbReference>
<keyword evidence="2" id="KW-0732">Signal</keyword>
<keyword evidence="4" id="KW-1185">Reference proteome</keyword>
<gene>
    <name evidence="3" type="ORF">NSE01_00850</name>
</gene>
<organism evidence="3 4">
    <name type="scientific">Novosphingobium sediminis</name>
    <dbReference type="NCBI Taxonomy" id="707214"/>
    <lineage>
        <taxon>Bacteria</taxon>
        <taxon>Pseudomonadati</taxon>
        <taxon>Pseudomonadota</taxon>
        <taxon>Alphaproteobacteria</taxon>
        <taxon>Sphingomonadales</taxon>
        <taxon>Sphingomonadaceae</taxon>
        <taxon>Novosphingobium</taxon>
    </lineage>
</organism>
<dbReference type="Proteomes" id="UP000321464">
    <property type="component" value="Unassembled WGS sequence"/>
</dbReference>
<name>A0A512AF27_9SPHN</name>
<feature type="chain" id="PRO_5021765504" evidence="2">
    <location>
        <begin position="22"/>
        <end position="200"/>
    </location>
</feature>
<accession>A0A512AF27</accession>